<dbReference type="OrthoDB" id="4229635at2"/>
<accession>A0A494WLR5</accession>
<reference evidence="2 3" key="1">
    <citation type="journal article" date="2019" name="Appl. Environ. Microbiol.">
        <title>Clostridium scindens ATCC 35704: integration of nutritional requirements, the complete genome sequence, and global transcriptional responses to bile acids.</title>
        <authorList>
            <person name="Devendran S."/>
            <person name="Shrestha R."/>
            <person name="Alves J.M.P."/>
            <person name="Wolf P.G."/>
            <person name="Ly L."/>
            <person name="Hernandez A.G."/>
            <person name="Mendez-Garcia C."/>
            <person name="Inboden A."/>
            <person name="Wiley J."/>
            <person name="Paul O."/>
            <person name="Allen A."/>
            <person name="Springer E."/>
            <person name="Wright C.L."/>
            <person name="Fields C.J."/>
            <person name="Daniel S.L."/>
            <person name="Ridlon J.M."/>
        </authorList>
    </citation>
    <scope>NUCLEOTIDE SEQUENCE [LARGE SCALE GENOMIC DNA]</scope>
    <source>
        <strain evidence="2 3">ATCC 35704</strain>
    </source>
</reference>
<dbReference type="Proteomes" id="UP000289664">
    <property type="component" value="Chromosome"/>
</dbReference>
<evidence type="ECO:0000313" key="2">
    <source>
        <dbReference type="EMBL" id="QBF74994.1"/>
    </source>
</evidence>
<gene>
    <name evidence="2" type="ORF">HDCHBGLK_02402</name>
</gene>
<dbReference type="KEGG" id="csci:HDCHBGLK_02402"/>
<sequence>MRRRILRLLLLMFAAFILPACAGSEKAAESENEMFDTHTKQFLKYAEKYGLIESAEYQDLEDQLEKENDRRKKALEQGEVIYGPTQYTMETYIKYICGSMEPELIEKMKGKEISCTEEDVRAYYEDNKEYIAVQEAAMQFDVIMTSQENKELLEKIAQEDDVIKYAESDAEVFTVSEMEFQENSVVYNRNPDLMEQLFGMKSGDRYLTEDIEGIVYLYVYKGETESCILPYEQVRESVENMYLRAEFDEILSRE</sequence>
<dbReference type="GeneID" id="62696601"/>
<dbReference type="EMBL" id="CP036170">
    <property type="protein sequence ID" value="QBF74994.1"/>
    <property type="molecule type" value="Genomic_DNA"/>
</dbReference>
<feature type="signal peptide" evidence="1">
    <location>
        <begin position="1"/>
        <end position="22"/>
    </location>
</feature>
<dbReference type="AlphaFoldDB" id="A0A494WLR5"/>
<keyword evidence="1" id="KW-0732">Signal</keyword>
<protein>
    <recommendedName>
        <fullName evidence="4">Peptidylprolyl isomerase</fullName>
    </recommendedName>
</protein>
<dbReference type="RefSeq" id="WP_039909691.1">
    <property type="nucleotide sequence ID" value="NZ_CP036170.1"/>
</dbReference>
<evidence type="ECO:0000313" key="3">
    <source>
        <dbReference type="Proteomes" id="UP000289664"/>
    </source>
</evidence>
<name>A0A494WLR5_CLOS5</name>
<evidence type="ECO:0008006" key="4">
    <source>
        <dbReference type="Google" id="ProtNLM"/>
    </source>
</evidence>
<keyword evidence="3" id="KW-1185">Reference proteome</keyword>
<organism evidence="2 3">
    <name type="scientific">Clostridium scindens (strain ATCC 35704 / DSM 5676 / VPI 13733 / 19)</name>
    <dbReference type="NCBI Taxonomy" id="411468"/>
    <lineage>
        <taxon>Bacteria</taxon>
        <taxon>Bacillati</taxon>
        <taxon>Bacillota</taxon>
        <taxon>Clostridia</taxon>
        <taxon>Lachnospirales</taxon>
        <taxon>Lachnospiraceae</taxon>
    </lineage>
</organism>
<evidence type="ECO:0000256" key="1">
    <source>
        <dbReference type="SAM" id="SignalP"/>
    </source>
</evidence>
<proteinExistence type="predicted"/>
<feature type="chain" id="PRO_5038997071" description="Peptidylprolyl isomerase" evidence="1">
    <location>
        <begin position="23"/>
        <end position="254"/>
    </location>
</feature>